<evidence type="ECO:0000256" key="4">
    <source>
        <dbReference type="ARBA" id="ARBA00051722"/>
    </source>
</evidence>
<organism evidence="5 6">
    <name type="scientific">Tunturiibacter lichenicola</name>
    <dbReference type="NCBI Taxonomy" id="2051959"/>
    <lineage>
        <taxon>Bacteria</taxon>
        <taxon>Pseudomonadati</taxon>
        <taxon>Acidobacteriota</taxon>
        <taxon>Terriglobia</taxon>
        <taxon>Terriglobales</taxon>
        <taxon>Acidobacteriaceae</taxon>
        <taxon>Tunturiibacter</taxon>
    </lineage>
</organism>
<comment type="catalytic activity">
    <reaction evidence="4">
        <text>O-phospho-L-tyrosyl-[protein] + H2O = L-tyrosyl-[protein] + phosphate</text>
        <dbReference type="Rhea" id="RHEA:10684"/>
        <dbReference type="Rhea" id="RHEA-COMP:10136"/>
        <dbReference type="Rhea" id="RHEA-COMP:20101"/>
        <dbReference type="ChEBI" id="CHEBI:15377"/>
        <dbReference type="ChEBI" id="CHEBI:43474"/>
        <dbReference type="ChEBI" id="CHEBI:46858"/>
        <dbReference type="ChEBI" id="CHEBI:61978"/>
        <dbReference type="EC" id="3.1.3.48"/>
    </reaction>
</comment>
<dbReference type="Proteomes" id="UP000569092">
    <property type="component" value="Unassembled WGS sequence"/>
</dbReference>
<evidence type="ECO:0000313" key="5">
    <source>
        <dbReference type="EMBL" id="MBB5345151.1"/>
    </source>
</evidence>
<evidence type="ECO:0000256" key="3">
    <source>
        <dbReference type="ARBA" id="ARBA00022801"/>
    </source>
</evidence>
<dbReference type="PANTHER" id="PTHR39181:SF1">
    <property type="entry name" value="TYROSINE-PROTEIN PHOSPHATASE YWQE"/>
    <property type="match status" value="1"/>
</dbReference>
<dbReference type="SUPFAM" id="SSF89550">
    <property type="entry name" value="PHP domain-like"/>
    <property type="match status" value="1"/>
</dbReference>
<name>A0A7W8N625_9BACT</name>
<dbReference type="EC" id="3.1.3.48" evidence="2"/>
<dbReference type="PIRSF" id="PIRSF016557">
    <property type="entry name" value="Caps_synth_CpsB"/>
    <property type="match status" value="1"/>
</dbReference>
<reference evidence="5 6" key="1">
    <citation type="submission" date="2020-08" db="EMBL/GenBank/DDBJ databases">
        <title>Genomic Encyclopedia of Type Strains, Phase IV (KMG-V): Genome sequencing to study the core and pangenomes of soil and plant-associated prokaryotes.</title>
        <authorList>
            <person name="Whitman W."/>
        </authorList>
    </citation>
    <scope>NUCLEOTIDE SEQUENCE [LARGE SCALE GENOMIC DNA]</scope>
    <source>
        <strain evidence="5 6">M8US30</strain>
    </source>
</reference>
<dbReference type="GO" id="GO:0030145">
    <property type="term" value="F:manganese ion binding"/>
    <property type="evidence" value="ECO:0007669"/>
    <property type="project" value="InterPro"/>
</dbReference>
<dbReference type="GO" id="GO:0004725">
    <property type="term" value="F:protein tyrosine phosphatase activity"/>
    <property type="evidence" value="ECO:0007669"/>
    <property type="project" value="UniProtKB-EC"/>
</dbReference>
<dbReference type="Gene3D" id="3.20.20.140">
    <property type="entry name" value="Metal-dependent hydrolases"/>
    <property type="match status" value="1"/>
</dbReference>
<evidence type="ECO:0000313" key="6">
    <source>
        <dbReference type="Proteomes" id="UP000569092"/>
    </source>
</evidence>
<dbReference type="InterPro" id="IPR016195">
    <property type="entry name" value="Pol/histidinol_Pase-like"/>
</dbReference>
<accession>A0A7W8N625</accession>
<evidence type="ECO:0000256" key="2">
    <source>
        <dbReference type="ARBA" id="ARBA00013064"/>
    </source>
</evidence>
<comment type="caution">
    <text evidence="5">The sequence shown here is derived from an EMBL/GenBank/DDBJ whole genome shotgun (WGS) entry which is preliminary data.</text>
</comment>
<dbReference type="InterPro" id="IPR016667">
    <property type="entry name" value="Caps_polysacc_synth_CpsB/CapC"/>
</dbReference>
<protein>
    <recommendedName>
        <fullName evidence="2">protein-tyrosine-phosphatase</fullName>
        <ecNumber evidence="2">3.1.3.48</ecNumber>
    </recommendedName>
</protein>
<dbReference type="AlphaFoldDB" id="A0A7W8N625"/>
<comment type="similarity">
    <text evidence="1">Belongs to the metallo-dependent hydrolases superfamily. CpsB/CapC family.</text>
</comment>
<keyword evidence="3 5" id="KW-0378">Hydrolase</keyword>
<proteinExistence type="inferred from homology"/>
<dbReference type="EMBL" id="JACHDZ010000005">
    <property type="protein sequence ID" value="MBB5345151.1"/>
    <property type="molecule type" value="Genomic_DNA"/>
</dbReference>
<dbReference type="Pfam" id="PF19567">
    <property type="entry name" value="CpsB_CapC"/>
    <property type="match status" value="1"/>
</dbReference>
<dbReference type="PANTHER" id="PTHR39181">
    <property type="entry name" value="TYROSINE-PROTEIN PHOSPHATASE YWQE"/>
    <property type="match status" value="1"/>
</dbReference>
<evidence type="ECO:0000256" key="1">
    <source>
        <dbReference type="ARBA" id="ARBA00005750"/>
    </source>
</evidence>
<sequence length="263" mass="29648">MIDIHHHLLWGMDDGASTLEASVAMAKMAAADGITHIVCSPHSNGQYFYDPPIINAKIAELQERLDRDSIGVKLGRGCDFHMSYENIQEAKVDPTKFSINGLGYLLVEVPDYGLPRGLTEIFYQLQLAGLTPILTHPERNPTLQNDQDRIAEWLQRGVLVQVTAGSVLGRMGKHAERMAHELLENRWVHFLATDAHNTTSRAPKMREALELVATKYGPDYAHLLCVSNPLAVFMGKPMPPQLEPLNLYEDMQEKSWWRRLLGR</sequence>
<gene>
    <name evidence="5" type="ORF">HDF10_003142</name>
</gene>